<keyword evidence="2" id="KW-0812">Transmembrane</keyword>
<protein>
    <submittedName>
        <fullName evidence="3">Uncharacterized protein</fullName>
    </submittedName>
</protein>
<evidence type="ECO:0000256" key="1">
    <source>
        <dbReference type="SAM" id="MobiDB-lite"/>
    </source>
</evidence>
<dbReference type="AlphaFoldDB" id="A0A9P8L071"/>
<evidence type="ECO:0000313" key="3">
    <source>
        <dbReference type="EMBL" id="KAH0536532.1"/>
    </source>
</evidence>
<dbReference type="EMBL" id="JAGHQL010000199">
    <property type="protein sequence ID" value="KAH0536532.1"/>
    <property type="molecule type" value="Genomic_DNA"/>
</dbReference>
<sequence>MIISSRQPPSQYIRRSHTPLGISPAKHGFKRLFQEPPPSPRLPSLVNQRGQRPPTNRHWLSMRLLAWLCGVGLILWFAVSRLRLEHRPPPVSFMSHDGQEYEIVGDSALPDYPTPVVVTDRRGRLRWTISIPPARQFPLRPDEYSDICQQSEEIAHHVAELKYGAGKGHGHFDYYHLDKNFMDVREAEENGLLPGMAVMGKKQGKGIWGSIVGGEGLAGEDFDAKEAGMEMCEKSLTYVLETTDAGLGNTLLGLWMAYGLAKEEGRAFFIDDTNWVYGDYETFFQPPPIPSCLPPPRTQILPCPHHTAHLLVSAATTYWTFGHNFHEEFEDPRKMEVWRQHRIFGFMELGKNELFHLADQDEAYSEKRKKELRAKVGGDDGLIVGVHVRHGDRHPFEFQYQESYIPLDRYISAAESLTQSNTSHNGNHDHNNNNTLILLASDDPDVYSAPEMSPTTRAQSQIHLASKTSLEATTPLPPGARAPYIDNNIGWEGGFYHDLFWSLDKHNSANAGSIRALLARAYLLDLKVLGETSDRVVCGVSAVGCRLLAVIMGWEKAIKEGRWGSVDGDFEWMGILW</sequence>
<dbReference type="PANTHER" id="PTHR13132">
    <property type="entry name" value="ALPHA- 1,6 -FUCOSYLTRANSFERASE"/>
    <property type="match status" value="1"/>
</dbReference>
<evidence type="ECO:0000313" key="4">
    <source>
        <dbReference type="Proteomes" id="UP000698800"/>
    </source>
</evidence>
<feature type="transmembrane region" description="Helical" evidence="2">
    <location>
        <begin position="59"/>
        <end position="79"/>
    </location>
</feature>
<organism evidence="3 4">
    <name type="scientific">Glutinoglossum americanum</name>
    <dbReference type="NCBI Taxonomy" id="1670608"/>
    <lineage>
        <taxon>Eukaryota</taxon>
        <taxon>Fungi</taxon>
        <taxon>Dikarya</taxon>
        <taxon>Ascomycota</taxon>
        <taxon>Pezizomycotina</taxon>
        <taxon>Geoglossomycetes</taxon>
        <taxon>Geoglossales</taxon>
        <taxon>Geoglossaceae</taxon>
        <taxon>Glutinoglossum</taxon>
    </lineage>
</organism>
<gene>
    <name evidence="3" type="ORF">FGG08_006605</name>
</gene>
<dbReference type="GO" id="GO:0006487">
    <property type="term" value="P:protein N-linked glycosylation"/>
    <property type="evidence" value="ECO:0007669"/>
    <property type="project" value="TreeGrafter"/>
</dbReference>
<proteinExistence type="predicted"/>
<keyword evidence="2" id="KW-1133">Transmembrane helix</keyword>
<dbReference type="PANTHER" id="PTHR13132:SF29">
    <property type="entry name" value="ALPHA-(1,6)-FUCOSYLTRANSFERASE"/>
    <property type="match status" value="1"/>
</dbReference>
<keyword evidence="4" id="KW-1185">Reference proteome</keyword>
<evidence type="ECO:0000256" key="2">
    <source>
        <dbReference type="SAM" id="Phobius"/>
    </source>
</evidence>
<dbReference type="Gene3D" id="3.40.50.11350">
    <property type="match status" value="1"/>
</dbReference>
<reference evidence="3" key="1">
    <citation type="submission" date="2021-03" db="EMBL/GenBank/DDBJ databases">
        <title>Comparative genomics and phylogenomic investigation of the class Geoglossomycetes provide insights into ecological specialization and systematics.</title>
        <authorList>
            <person name="Melie T."/>
            <person name="Pirro S."/>
            <person name="Miller A.N."/>
            <person name="Quandt A."/>
        </authorList>
    </citation>
    <scope>NUCLEOTIDE SEQUENCE</scope>
    <source>
        <strain evidence="3">GBOQ0MN5Z8</strain>
    </source>
</reference>
<comment type="caution">
    <text evidence="3">The sequence shown here is derived from an EMBL/GenBank/DDBJ whole genome shotgun (WGS) entry which is preliminary data.</text>
</comment>
<feature type="region of interest" description="Disordered" evidence="1">
    <location>
        <begin position="32"/>
        <end position="53"/>
    </location>
</feature>
<name>A0A9P8L071_9PEZI</name>
<dbReference type="GO" id="GO:0046921">
    <property type="term" value="F:alpha-(1-&gt;6)-fucosyltransferase activity"/>
    <property type="evidence" value="ECO:0007669"/>
    <property type="project" value="TreeGrafter"/>
</dbReference>
<dbReference type="OrthoDB" id="2392789at2759"/>
<accession>A0A9P8L071</accession>
<dbReference type="Proteomes" id="UP000698800">
    <property type="component" value="Unassembled WGS sequence"/>
</dbReference>
<keyword evidence="2" id="KW-0472">Membrane</keyword>